<dbReference type="EMBL" id="JABZGR010000002">
    <property type="protein sequence ID" value="MBF0969635.1"/>
    <property type="molecule type" value="Genomic_DNA"/>
</dbReference>
<sequence>MLNINITPELQSVAPQYVGGFLEAEVVNGPTPAALWQEIETCSEQLRAAFDTTTIKQQAGIAATRAAYKAAGKDPSRYRPSCEQLARRVLQGKSLFSIDTLVDLGNLVSLACGYSTAVLDREKIVGDTISLGLGRPEEPYEAIGRGQLNIADLPVFRDAEGAFATPTSDSVRTMCTETTTKVLIIINGYDGDADKVKQALEHTWQLLTRYAKGSGEARIVLTAQTPSA</sequence>
<dbReference type="GO" id="GO:0004826">
    <property type="term" value="F:phenylalanine-tRNA ligase activity"/>
    <property type="evidence" value="ECO:0007669"/>
    <property type="project" value="InterPro"/>
</dbReference>
<dbReference type="GO" id="GO:0003723">
    <property type="term" value="F:RNA binding"/>
    <property type="evidence" value="ECO:0007669"/>
    <property type="project" value="InterPro"/>
</dbReference>
<comment type="caution">
    <text evidence="2">The sequence shown here is derived from an EMBL/GenBank/DDBJ whole genome shotgun (WGS) entry which is preliminary data.</text>
</comment>
<dbReference type="RefSeq" id="WP_303762690.1">
    <property type="nucleotide sequence ID" value="NZ_JABZGR010000002.1"/>
</dbReference>
<protein>
    <recommendedName>
        <fullName evidence="1">B3/B4 tRNA-binding domain-containing protein</fullName>
    </recommendedName>
</protein>
<dbReference type="SUPFAM" id="SSF56037">
    <property type="entry name" value="PheT/TilS domain"/>
    <property type="match status" value="1"/>
</dbReference>
<evidence type="ECO:0000313" key="2">
    <source>
        <dbReference type="EMBL" id="MBF0969635.1"/>
    </source>
</evidence>
<dbReference type="Pfam" id="PF03483">
    <property type="entry name" value="B3_4"/>
    <property type="match status" value="1"/>
</dbReference>
<dbReference type="InterPro" id="IPR005146">
    <property type="entry name" value="B3/B4_tRNA-bd"/>
</dbReference>
<proteinExistence type="predicted"/>
<dbReference type="PANTHER" id="PTHR39209">
    <property type="match status" value="1"/>
</dbReference>
<name>A0A929RUT5_9BACT</name>
<dbReference type="PANTHER" id="PTHR39209:SF2">
    <property type="entry name" value="CYTOPLASMIC PROTEIN"/>
    <property type="match status" value="1"/>
</dbReference>
<dbReference type="AlphaFoldDB" id="A0A929RUT5"/>
<dbReference type="Gene3D" id="3.50.40.10">
    <property type="entry name" value="Phenylalanyl-trna Synthetase, Chain B, domain 3"/>
    <property type="match status" value="1"/>
</dbReference>
<feature type="domain" description="B3/B4 tRNA-binding" evidence="1">
    <location>
        <begin position="62"/>
        <end position="212"/>
    </location>
</feature>
<dbReference type="SMART" id="SM00873">
    <property type="entry name" value="B3_4"/>
    <property type="match status" value="1"/>
</dbReference>
<evidence type="ECO:0000259" key="1">
    <source>
        <dbReference type="SMART" id="SM00873"/>
    </source>
</evidence>
<reference evidence="2" key="1">
    <citation type="submission" date="2020-04" db="EMBL/GenBank/DDBJ databases">
        <title>Deep metagenomics examines the oral microbiome during advanced dental caries in children, revealing novel taxa and co-occurrences with host molecules.</title>
        <authorList>
            <person name="Baker J.L."/>
            <person name="Morton J.T."/>
            <person name="Dinis M."/>
            <person name="Alvarez R."/>
            <person name="Tran N.C."/>
            <person name="Knight R."/>
            <person name="Edlund A."/>
        </authorList>
    </citation>
    <scope>NUCLEOTIDE SEQUENCE</scope>
    <source>
        <strain evidence="2">JCVI_34_bin.1</strain>
    </source>
</reference>
<organism evidence="2 3">
    <name type="scientific">Alloprevotella tannerae</name>
    <dbReference type="NCBI Taxonomy" id="76122"/>
    <lineage>
        <taxon>Bacteria</taxon>
        <taxon>Pseudomonadati</taxon>
        <taxon>Bacteroidota</taxon>
        <taxon>Bacteroidia</taxon>
        <taxon>Bacteroidales</taxon>
        <taxon>Prevotellaceae</taxon>
        <taxon>Alloprevotella</taxon>
    </lineage>
</organism>
<dbReference type="Proteomes" id="UP000704068">
    <property type="component" value="Unassembled WGS sequence"/>
</dbReference>
<gene>
    <name evidence="2" type="ORF">HXK21_01130</name>
</gene>
<dbReference type="InterPro" id="IPR020825">
    <property type="entry name" value="Phe-tRNA_synthase-like_B3/B4"/>
</dbReference>
<accession>A0A929RUT5</accession>
<evidence type="ECO:0000313" key="3">
    <source>
        <dbReference type="Proteomes" id="UP000704068"/>
    </source>
</evidence>